<keyword evidence="1" id="KW-0732">Signal</keyword>
<dbReference type="InterPro" id="IPR011059">
    <property type="entry name" value="Metal-dep_hydrolase_composite"/>
</dbReference>
<dbReference type="EMBL" id="CAJOBI010041480">
    <property type="protein sequence ID" value="CAF4326347.1"/>
    <property type="molecule type" value="Genomic_DNA"/>
</dbReference>
<sequence length="93" mass="10567">MFHQLYYFVLLILPICIRAQEKPIALIGTIILPDKSIDNGTVLIFDRYIKAVGAKISIPNDAIIVHINGVILPGLIDVHNHLTWNIFPRWKPL</sequence>
<dbReference type="Proteomes" id="UP000676336">
    <property type="component" value="Unassembled WGS sequence"/>
</dbReference>
<comment type="caution">
    <text evidence="2">The sequence shown here is derived from an EMBL/GenBank/DDBJ whole genome shotgun (WGS) entry which is preliminary data.</text>
</comment>
<dbReference type="AlphaFoldDB" id="A0A8S2UCG1"/>
<feature type="non-terminal residue" evidence="2">
    <location>
        <position position="93"/>
    </location>
</feature>
<evidence type="ECO:0008006" key="4">
    <source>
        <dbReference type="Google" id="ProtNLM"/>
    </source>
</evidence>
<organism evidence="2 3">
    <name type="scientific">Rotaria magnacalcarata</name>
    <dbReference type="NCBI Taxonomy" id="392030"/>
    <lineage>
        <taxon>Eukaryota</taxon>
        <taxon>Metazoa</taxon>
        <taxon>Spiralia</taxon>
        <taxon>Gnathifera</taxon>
        <taxon>Rotifera</taxon>
        <taxon>Eurotatoria</taxon>
        <taxon>Bdelloidea</taxon>
        <taxon>Philodinida</taxon>
        <taxon>Philodinidae</taxon>
        <taxon>Rotaria</taxon>
    </lineage>
</organism>
<name>A0A8S2UCG1_9BILA</name>
<proteinExistence type="predicted"/>
<gene>
    <name evidence="2" type="ORF">SMN809_LOCUS27174</name>
</gene>
<protein>
    <recommendedName>
        <fullName evidence="4">Amidohydrolase-related domain-containing protein</fullName>
    </recommendedName>
</protein>
<dbReference type="SUPFAM" id="SSF51338">
    <property type="entry name" value="Composite domain of metallo-dependent hydrolases"/>
    <property type="match status" value="1"/>
</dbReference>
<dbReference type="Gene3D" id="2.30.40.10">
    <property type="entry name" value="Urease, subunit C, domain 1"/>
    <property type="match status" value="1"/>
</dbReference>
<feature type="chain" id="PRO_5035895633" description="Amidohydrolase-related domain-containing protein" evidence="1">
    <location>
        <begin position="20"/>
        <end position="93"/>
    </location>
</feature>
<accession>A0A8S2UCG1</accession>
<evidence type="ECO:0000256" key="1">
    <source>
        <dbReference type="SAM" id="SignalP"/>
    </source>
</evidence>
<feature type="signal peptide" evidence="1">
    <location>
        <begin position="1"/>
        <end position="19"/>
    </location>
</feature>
<reference evidence="2" key="1">
    <citation type="submission" date="2021-02" db="EMBL/GenBank/DDBJ databases">
        <authorList>
            <person name="Nowell W R."/>
        </authorList>
    </citation>
    <scope>NUCLEOTIDE SEQUENCE</scope>
</reference>
<evidence type="ECO:0000313" key="2">
    <source>
        <dbReference type="EMBL" id="CAF4326347.1"/>
    </source>
</evidence>
<evidence type="ECO:0000313" key="3">
    <source>
        <dbReference type="Proteomes" id="UP000676336"/>
    </source>
</evidence>
<dbReference type="GO" id="GO:0016810">
    <property type="term" value="F:hydrolase activity, acting on carbon-nitrogen (but not peptide) bonds"/>
    <property type="evidence" value="ECO:0007669"/>
    <property type="project" value="InterPro"/>
</dbReference>